<sequence length="120" mass="14109">MVTQREFLEKNSRNYTDDEIIEQAKNLGMIFPTDSNDNDINETIINEDDQIIEEDVIVRINYGMTSQEVSNLLFEKGIIEDSEDFHWYIIQQNLTKKIVAGRYPLNINLDYDTILEMITK</sequence>
<dbReference type="EMBL" id="SMAL01000004">
    <property type="protein sequence ID" value="TCT15071.1"/>
    <property type="molecule type" value="Genomic_DNA"/>
</dbReference>
<name>A0A4V2V0B4_9FIRM</name>
<dbReference type="Gene3D" id="3.30.1490.480">
    <property type="entry name" value="Endolytic murein transglycosylase"/>
    <property type="match status" value="1"/>
</dbReference>
<dbReference type="AlphaFoldDB" id="A0A4V2V0B4"/>
<dbReference type="RefSeq" id="WP_132252018.1">
    <property type="nucleotide sequence ID" value="NZ_SMAL01000004.1"/>
</dbReference>
<protein>
    <recommendedName>
        <fullName evidence="3">YceG-like family protein</fullName>
    </recommendedName>
</protein>
<organism evidence="1 2">
    <name type="scientific">Natranaerovirga pectinivora</name>
    <dbReference type="NCBI Taxonomy" id="682400"/>
    <lineage>
        <taxon>Bacteria</taxon>
        <taxon>Bacillati</taxon>
        <taxon>Bacillota</taxon>
        <taxon>Clostridia</taxon>
        <taxon>Lachnospirales</taxon>
        <taxon>Natranaerovirgaceae</taxon>
        <taxon>Natranaerovirga</taxon>
    </lineage>
</organism>
<dbReference type="Proteomes" id="UP000294902">
    <property type="component" value="Unassembled WGS sequence"/>
</dbReference>
<proteinExistence type="predicted"/>
<reference evidence="1 2" key="1">
    <citation type="submission" date="2019-03" db="EMBL/GenBank/DDBJ databases">
        <title>Genomic Encyclopedia of Type Strains, Phase IV (KMG-IV): sequencing the most valuable type-strain genomes for metagenomic binning, comparative biology and taxonomic classification.</title>
        <authorList>
            <person name="Goeker M."/>
        </authorList>
    </citation>
    <scope>NUCLEOTIDE SEQUENCE [LARGE SCALE GENOMIC DNA]</scope>
    <source>
        <strain evidence="1 2">DSM 24629</strain>
    </source>
</reference>
<keyword evidence="2" id="KW-1185">Reference proteome</keyword>
<comment type="caution">
    <text evidence="1">The sequence shown here is derived from an EMBL/GenBank/DDBJ whole genome shotgun (WGS) entry which is preliminary data.</text>
</comment>
<dbReference type="OrthoDB" id="9792479at2"/>
<gene>
    <name evidence="1" type="ORF">EDC18_104221</name>
</gene>
<evidence type="ECO:0000313" key="1">
    <source>
        <dbReference type="EMBL" id="TCT15071.1"/>
    </source>
</evidence>
<accession>A0A4V2V0B4</accession>
<evidence type="ECO:0000313" key="2">
    <source>
        <dbReference type="Proteomes" id="UP000294902"/>
    </source>
</evidence>
<evidence type="ECO:0008006" key="3">
    <source>
        <dbReference type="Google" id="ProtNLM"/>
    </source>
</evidence>